<comment type="caution">
    <text evidence="1">The sequence shown here is derived from an EMBL/GenBank/DDBJ whole genome shotgun (WGS) entry which is preliminary data.</text>
</comment>
<accession>A0ACC3DII7</accession>
<protein>
    <submittedName>
        <fullName evidence="1">Uncharacterized protein</fullName>
    </submittedName>
</protein>
<evidence type="ECO:0000313" key="1">
    <source>
        <dbReference type="EMBL" id="KAK3076505.1"/>
    </source>
</evidence>
<proteinExistence type="predicted"/>
<organism evidence="1 2">
    <name type="scientific">Coniosporium uncinatum</name>
    <dbReference type="NCBI Taxonomy" id="93489"/>
    <lineage>
        <taxon>Eukaryota</taxon>
        <taxon>Fungi</taxon>
        <taxon>Dikarya</taxon>
        <taxon>Ascomycota</taxon>
        <taxon>Pezizomycotina</taxon>
        <taxon>Dothideomycetes</taxon>
        <taxon>Dothideomycetes incertae sedis</taxon>
        <taxon>Coniosporium</taxon>
    </lineage>
</organism>
<reference evidence="1" key="1">
    <citation type="submission" date="2024-09" db="EMBL/GenBank/DDBJ databases">
        <title>Black Yeasts Isolated from many extreme environments.</title>
        <authorList>
            <person name="Coleine C."/>
            <person name="Stajich J.E."/>
            <person name="Selbmann L."/>
        </authorList>
    </citation>
    <scope>NUCLEOTIDE SEQUENCE</scope>
    <source>
        <strain evidence="1">CCFEE 5737</strain>
    </source>
</reference>
<name>A0ACC3DII7_9PEZI</name>
<dbReference type="EMBL" id="JAWDJW010003893">
    <property type="protein sequence ID" value="KAK3076505.1"/>
    <property type="molecule type" value="Genomic_DNA"/>
</dbReference>
<sequence length="247" mass="27626">MSHHRQNRRACRINPYSFEQMVWEIHNAWPHWTIFPDVDEEALSMLVGQRVVTRIVTVGESSGPEADAAHGAGQMTSTTHRSPTASDAPSSAHVDEDALGLWRRRETDGLLQQGLSSGSLLSKAPRSIDLPTQMSYTPLPLPNSATSSPANAPTHSVNSATRLRARLELATAIFGLRPFVAGRKRAVRMNGSLWPAVVRSWMRREEEVKRRTLPPREDNKRQVKKKGRENAKRRGWKGPEDSWVLTG</sequence>
<dbReference type="Proteomes" id="UP001186974">
    <property type="component" value="Unassembled WGS sequence"/>
</dbReference>
<keyword evidence="2" id="KW-1185">Reference proteome</keyword>
<gene>
    <name evidence="1" type="ORF">LTS18_012827</name>
</gene>
<evidence type="ECO:0000313" key="2">
    <source>
        <dbReference type="Proteomes" id="UP001186974"/>
    </source>
</evidence>